<organism evidence="5 6">
    <name type="scientific">Coccomyxa viridis</name>
    <dbReference type="NCBI Taxonomy" id="1274662"/>
    <lineage>
        <taxon>Eukaryota</taxon>
        <taxon>Viridiplantae</taxon>
        <taxon>Chlorophyta</taxon>
        <taxon>core chlorophytes</taxon>
        <taxon>Trebouxiophyceae</taxon>
        <taxon>Trebouxiophyceae incertae sedis</taxon>
        <taxon>Coccomyxaceae</taxon>
        <taxon>Coccomyxa</taxon>
    </lineage>
</organism>
<evidence type="ECO:0000313" key="5">
    <source>
        <dbReference type="EMBL" id="CAK0742927.1"/>
    </source>
</evidence>
<dbReference type="Pfam" id="PF17177">
    <property type="entry name" value="PPR_long"/>
    <property type="match status" value="2"/>
</dbReference>
<feature type="repeat" description="PPR" evidence="2">
    <location>
        <begin position="485"/>
        <end position="519"/>
    </location>
</feature>
<feature type="region of interest" description="Disordered" evidence="3">
    <location>
        <begin position="15"/>
        <end position="48"/>
    </location>
</feature>
<dbReference type="Gene3D" id="1.25.40.10">
    <property type="entry name" value="Tetratricopeptide repeat domain"/>
    <property type="match status" value="3"/>
</dbReference>
<dbReference type="PANTHER" id="PTHR47935">
    <property type="entry name" value="PENTATRICOPEPTIDE REPEAT-CONTAINING PROTEIN MRL1, CHLOROPLASTIC"/>
    <property type="match status" value="1"/>
</dbReference>
<feature type="repeat" description="PPR" evidence="2">
    <location>
        <begin position="367"/>
        <end position="401"/>
    </location>
</feature>
<feature type="repeat" description="PPR" evidence="2">
    <location>
        <begin position="626"/>
        <end position="660"/>
    </location>
</feature>
<dbReference type="PANTHER" id="PTHR47935:SF1">
    <property type="entry name" value="PENTATRICOPEPTIDE REPEAT-CONTAINING PROTEIN MRL1, CHLOROPLASTIC"/>
    <property type="match status" value="1"/>
</dbReference>
<comment type="caution">
    <text evidence="5">The sequence shown here is derived from an EMBL/GenBank/DDBJ whole genome shotgun (WGS) entry which is preliminary data.</text>
</comment>
<feature type="region of interest" description="Disordered" evidence="3">
    <location>
        <begin position="1034"/>
        <end position="1071"/>
    </location>
</feature>
<dbReference type="AlphaFoldDB" id="A0AAV1HT55"/>
<dbReference type="EMBL" id="CAUYUE010000002">
    <property type="protein sequence ID" value="CAK0742927.1"/>
    <property type="molecule type" value="Genomic_DNA"/>
</dbReference>
<accession>A0AAV1HT55</accession>
<gene>
    <name evidence="5" type="ORF">CVIRNUC_001430</name>
</gene>
<dbReference type="Proteomes" id="UP001314263">
    <property type="component" value="Unassembled WGS sequence"/>
</dbReference>
<proteinExistence type="predicted"/>
<feature type="region of interest" description="Disordered" evidence="3">
    <location>
        <begin position="153"/>
        <end position="173"/>
    </location>
</feature>
<feature type="domain" description="PROP1-like PPR" evidence="4">
    <location>
        <begin position="600"/>
        <end position="710"/>
    </location>
</feature>
<dbReference type="InterPro" id="IPR053303">
    <property type="entry name" value="Chloroplast_PPR"/>
</dbReference>
<dbReference type="InterPro" id="IPR011990">
    <property type="entry name" value="TPR-like_helical_dom_sf"/>
</dbReference>
<sequence>MYSYSLRWGSGPLGPRTCGKAASSESDKSIRRVSTRSRERGGGPLLASASGGAFTTTLHKDGTVTYHFASNLLLQTAVAHPVGDAHDSAIVSRSDERSTSNVHESSSAQGHSLYEQMHARVSTAVADLDAAILSLDQDGFGSEHNIDNLSAAATRAAPSADEASKNGEERDNYVPEEDLGPLIGAEGIQIPRAALLRSEELESLPALRQQAEGRGLEGEPQLQRESAAEDSRRHVHLDREALQELQRDGIMQRADALHVLQLFSDTCRSGDLGGALQILESAVKAGRHDIVGRVRHKHFLREASDQAQGAGRQQAMRLAMRFVQVLPRQYTDARTYNMLISVCVRAKDLTQALHAADMLESTGRKLDTILYTNLIGVCAAVGTADKAFQLYTSMKAEGLKSDPQVYTALVSACSREILEAPASGRRLQLVLLERAQGVLAEMRGQRIKTDAHLWNALIAAAGRAGQLQRAYQSLEDMQNAGCQPDAYTYGALIDASARACRSDQALEVYRRALRDGFKGSVMIYTSVVAACGAACPVDLLTALNVYADMQRNAVQPDVTFYAALIEVAGAAGELETAFKISADAKRYKLPQQVLQSALIQACIACSSLCKARELYHAMRAADQAPTLKAFNSLINAYGRAMRLGDTVALVKDLVDTRMKPDMRTFAAILSACQRAKEPELAFEVYRIMKQQGQAVDEVVCFILLRLCFNCLRDAWLPGGYPPKKDAFKARTALAHIAAGPALLRALGDTVTTATLERLAGGSGEASWMQRAVDVYREAVSGGCKPPAHIIERVLACLRQPTAPRPEAPAALPSPFRASGLVGAEEDNRAEALLQSNSRDPAKIFDFRAVSILEEAVSLGALPQFSLSSKGPLDLQSIPPCTAEVYMLAVVAQLQRGAEPKIGQDLTILVPPYDPAHIFRPSHEPEASETDLELETSGRIGPEVLLEKEEPAGAHGAAGQTGLGVAGMLRRIGLWAKEDATHGRITITGRELLRWKRAADRAAQHAQNASSVLQESHWIGTSISTQQKNIRMGLGQLGTSSRAPKPRRQSNADAAHRTKVPSQAMPPVWSQP</sequence>
<evidence type="ECO:0000256" key="3">
    <source>
        <dbReference type="SAM" id="MobiDB-lite"/>
    </source>
</evidence>
<evidence type="ECO:0000256" key="1">
    <source>
        <dbReference type="ARBA" id="ARBA00022737"/>
    </source>
</evidence>
<feature type="compositionally biased region" description="Basic and acidic residues" evidence="3">
    <location>
        <begin position="25"/>
        <end position="41"/>
    </location>
</feature>
<feature type="compositionally biased region" description="Basic and acidic residues" evidence="3">
    <location>
        <begin position="162"/>
        <end position="173"/>
    </location>
</feature>
<name>A0AAV1HT55_9CHLO</name>
<evidence type="ECO:0000256" key="2">
    <source>
        <dbReference type="PROSITE-ProRule" id="PRU00708"/>
    </source>
</evidence>
<feature type="region of interest" description="Disordered" evidence="3">
    <location>
        <begin position="90"/>
        <end position="110"/>
    </location>
</feature>
<feature type="region of interest" description="Disordered" evidence="3">
    <location>
        <begin position="211"/>
        <end position="235"/>
    </location>
</feature>
<dbReference type="PROSITE" id="PS51375">
    <property type="entry name" value="PPR"/>
    <property type="match status" value="6"/>
</dbReference>
<evidence type="ECO:0000313" key="6">
    <source>
        <dbReference type="Proteomes" id="UP001314263"/>
    </source>
</evidence>
<dbReference type="InterPro" id="IPR033443">
    <property type="entry name" value="PROP1-like_PPR_dom"/>
</dbReference>
<dbReference type="NCBIfam" id="TIGR00756">
    <property type="entry name" value="PPR"/>
    <property type="match status" value="2"/>
</dbReference>
<protein>
    <recommendedName>
        <fullName evidence="4">PROP1-like PPR domain-containing protein</fullName>
    </recommendedName>
</protein>
<feature type="repeat" description="PPR" evidence="2">
    <location>
        <begin position="332"/>
        <end position="366"/>
    </location>
</feature>
<feature type="repeat" description="PPR" evidence="2">
    <location>
        <begin position="450"/>
        <end position="484"/>
    </location>
</feature>
<keyword evidence="1" id="KW-0677">Repeat</keyword>
<evidence type="ECO:0000259" key="4">
    <source>
        <dbReference type="Pfam" id="PF17177"/>
    </source>
</evidence>
<dbReference type="InterPro" id="IPR002885">
    <property type="entry name" value="PPR_rpt"/>
</dbReference>
<reference evidence="5 6" key="1">
    <citation type="submission" date="2023-10" db="EMBL/GenBank/DDBJ databases">
        <authorList>
            <person name="Maclean D."/>
            <person name="Macfadyen A."/>
        </authorList>
    </citation>
    <scope>NUCLEOTIDE SEQUENCE [LARGE SCALE GENOMIC DNA]</scope>
</reference>
<keyword evidence="6" id="KW-1185">Reference proteome</keyword>
<feature type="repeat" description="PPR" evidence="2">
    <location>
        <begin position="661"/>
        <end position="695"/>
    </location>
</feature>
<dbReference type="Pfam" id="PF13812">
    <property type="entry name" value="PPR_3"/>
    <property type="match status" value="1"/>
</dbReference>
<feature type="domain" description="PROP1-like PPR" evidence="4">
    <location>
        <begin position="333"/>
        <end position="504"/>
    </location>
</feature>
<feature type="compositionally biased region" description="Basic and acidic residues" evidence="3">
    <location>
        <begin position="226"/>
        <end position="235"/>
    </location>
</feature>
<feature type="compositionally biased region" description="Polar residues" evidence="3">
    <location>
        <begin position="99"/>
        <end position="110"/>
    </location>
</feature>